<sequence length="80" mass="9145">MPKKKIYFHLFLPHLFVLSKPKRHPNGFDGFRDRRRPPTAVRRQETGGGGVNDGGEKHTFTVLVRWWQTSGGVRADMAKA</sequence>
<gene>
    <name evidence="2" type="ORF">ES332_A07G058500v1</name>
</gene>
<accession>A0A5D2PRZ1</accession>
<keyword evidence="3" id="KW-1185">Reference proteome</keyword>
<evidence type="ECO:0000313" key="3">
    <source>
        <dbReference type="Proteomes" id="UP000322667"/>
    </source>
</evidence>
<feature type="region of interest" description="Disordered" evidence="1">
    <location>
        <begin position="27"/>
        <end position="56"/>
    </location>
</feature>
<dbReference type="AlphaFoldDB" id="A0A5D2PRZ1"/>
<protein>
    <submittedName>
        <fullName evidence="2">Uncharacterized protein</fullName>
    </submittedName>
</protein>
<reference evidence="2 3" key="1">
    <citation type="submission" date="2019-07" db="EMBL/GenBank/DDBJ databases">
        <title>WGS assembly of Gossypium tomentosum.</title>
        <authorList>
            <person name="Chen Z.J."/>
            <person name="Sreedasyam A."/>
            <person name="Ando A."/>
            <person name="Song Q."/>
            <person name="De L."/>
            <person name="Hulse-Kemp A."/>
            <person name="Ding M."/>
            <person name="Ye W."/>
            <person name="Kirkbride R."/>
            <person name="Jenkins J."/>
            <person name="Plott C."/>
            <person name="Lovell J."/>
            <person name="Lin Y.-M."/>
            <person name="Vaughn R."/>
            <person name="Liu B."/>
            <person name="Li W."/>
            <person name="Simpson S."/>
            <person name="Scheffler B."/>
            <person name="Saski C."/>
            <person name="Grover C."/>
            <person name="Hu G."/>
            <person name="Conover J."/>
            <person name="Carlson J."/>
            <person name="Shu S."/>
            <person name="Boston L."/>
            <person name="Williams M."/>
            <person name="Peterson D."/>
            <person name="Mcgee K."/>
            <person name="Jones D."/>
            <person name="Wendel J."/>
            <person name="Stelly D."/>
            <person name="Grimwood J."/>
            <person name="Schmutz J."/>
        </authorList>
    </citation>
    <scope>NUCLEOTIDE SEQUENCE [LARGE SCALE GENOMIC DNA]</scope>
    <source>
        <strain evidence="2">7179.01</strain>
    </source>
</reference>
<evidence type="ECO:0000313" key="2">
    <source>
        <dbReference type="EMBL" id="TYI17944.1"/>
    </source>
</evidence>
<proteinExistence type="predicted"/>
<name>A0A5D2PRZ1_GOSTO</name>
<organism evidence="2 3">
    <name type="scientific">Gossypium tomentosum</name>
    <name type="common">Hawaiian cotton</name>
    <name type="synonym">Gossypium sandvicense</name>
    <dbReference type="NCBI Taxonomy" id="34277"/>
    <lineage>
        <taxon>Eukaryota</taxon>
        <taxon>Viridiplantae</taxon>
        <taxon>Streptophyta</taxon>
        <taxon>Embryophyta</taxon>
        <taxon>Tracheophyta</taxon>
        <taxon>Spermatophyta</taxon>
        <taxon>Magnoliopsida</taxon>
        <taxon>eudicotyledons</taxon>
        <taxon>Gunneridae</taxon>
        <taxon>Pentapetalae</taxon>
        <taxon>rosids</taxon>
        <taxon>malvids</taxon>
        <taxon>Malvales</taxon>
        <taxon>Malvaceae</taxon>
        <taxon>Malvoideae</taxon>
        <taxon>Gossypium</taxon>
    </lineage>
</organism>
<evidence type="ECO:0000256" key="1">
    <source>
        <dbReference type="SAM" id="MobiDB-lite"/>
    </source>
</evidence>
<dbReference type="EMBL" id="CM017616">
    <property type="protein sequence ID" value="TYI17944.1"/>
    <property type="molecule type" value="Genomic_DNA"/>
</dbReference>
<dbReference type="Proteomes" id="UP000322667">
    <property type="component" value="Chromosome A07"/>
</dbReference>